<evidence type="ECO:0000313" key="9">
    <source>
        <dbReference type="Proteomes" id="UP001164746"/>
    </source>
</evidence>
<name>A0ABY7G748_MYAAR</name>
<feature type="region of interest" description="Disordered" evidence="5">
    <location>
        <begin position="28"/>
        <end position="51"/>
    </location>
</feature>
<dbReference type="Gene3D" id="3.40.50.300">
    <property type="entry name" value="P-loop containing nucleotide triphosphate hydrolases"/>
    <property type="match status" value="1"/>
</dbReference>
<feature type="transmembrane region" description="Helical" evidence="6">
    <location>
        <begin position="6"/>
        <end position="24"/>
    </location>
</feature>
<dbReference type="SUPFAM" id="SSF52540">
    <property type="entry name" value="P-loop containing nucleoside triphosphate hydrolases"/>
    <property type="match status" value="1"/>
</dbReference>
<dbReference type="InterPro" id="IPR051515">
    <property type="entry name" value="IRG"/>
</dbReference>
<keyword evidence="6" id="KW-0472">Membrane</keyword>
<gene>
    <name evidence="8" type="ORF">MAR_002762</name>
</gene>
<evidence type="ECO:0000313" key="8">
    <source>
        <dbReference type="EMBL" id="WAR29194.1"/>
    </source>
</evidence>
<dbReference type="EMBL" id="CP111027">
    <property type="protein sequence ID" value="WAR29194.1"/>
    <property type="molecule type" value="Genomic_DNA"/>
</dbReference>
<evidence type="ECO:0000256" key="2">
    <source>
        <dbReference type="ARBA" id="ARBA00022741"/>
    </source>
</evidence>
<protein>
    <recommendedName>
        <fullName evidence="7">IRG-type G domain-containing protein</fullName>
    </recommendedName>
</protein>
<dbReference type="PANTHER" id="PTHR32341">
    <property type="entry name" value="INTERFERON-INDUCIBLE GTPASE"/>
    <property type="match status" value="1"/>
</dbReference>
<evidence type="ECO:0000256" key="1">
    <source>
        <dbReference type="ARBA" id="ARBA00005429"/>
    </source>
</evidence>
<dbReference type="InterPro" id="IPR030385">
    <property type="entry name" value="G_IRG_dom"/>
</dbReference>
<dbReference type="Proteomes" id="UP001164746">
    <property type="component" value="Chromosome 16"/>
</dbReference>
<accession>A0ABY7G748</accession>
<dbReference type="PANTHER" id="PTHR32341:SF17">
    <property type="entry name" value="IRG-TYPE G DOMAIN-CONTAINING PROTEIN"/>
    <property type="match status" value="1"/>
</dbReference>
<dbReference type="InterPro" id="IPR027417">
    <property type="entry name" value="P-loop_NTPase"/>
</dbReference>
<feature type="non-terminal residue" evidence="8">
    <location>
        <position position="1"/>
    </location>
</feature>
<sequence>MDQVVLFTFLISMMTMSVVVWRWLQSSKDAKPSSTGDNSTTEDSTDSTTDSEVLRVNLESLMNEMEVGSSTLDYEDIEQFQNEAKESLKKANGSLRKLFKDAINKNGIQGMHDVLKHELNRWKDVKLNIAITGAAGTGKSSLINTLRGIRPSHPLAAKV</sequence>
<feature type="compositionally biased region" description="Low complexity" evidence="5">
    <location>
        <begin position="33"/>
        <end position="51"/>
    </location>
</feature>
<evidence type="ECO:0000259" key="7">
    <source>
        <dbReference type="PROSITE" id="PS51716"/>
    </source>
</evidence>
<evidence type="ECO:0000256" key="6">
    <source>
        <dbReference type="SAM" id="Phobius"/>
    </source>
</evidence>
<keyword evidence="9" id="KW-1185">Reference proteome</keyword>
<keyword evidence="6" id="KW-1133">Transmembrane helix</keyword>
<keyword evidence="4" id="KW-0342">GTP-binding</keyword>
<organism evidence="8 9">
    <name type="scientific">Mya arenaria</name>
    <name type="common">Soft-shell clam</name>
    <dbReference type="NCBI Taxonomy" id="6604"/>
    <lineage>
        <taxon>Eukaryota</taxon>
        <taxon>Metazoa</taxon>
        <taxon>Spiralia</taxon>
        <taxon>Lophotrochozoa</taxon>
        <taxon>Mollusca</taxon>
        <taxon>Bivalvia</taxon>
        <taxon>Autobranchia</taxon>
        <taxon>Heteroconchia</taxon>
        <taxon>Euheterodonta</taxon>
        <taxon>Imparidentia</taxon>
        <taxon>Neoheterodontei</taxon>
        <taxon>Myida</taxon>
        <taxon>Myoidea</taxon>
        <taxon>Myidae</taxon>
        <taxon>Mya</taxon>
    </lineage>
</organism>
<dbReference type="PROSITE" id="PS51716">
    <property type="entry name" value="G_IRG"/>
    <property type="match status" value="1"/>
</dbReference>
<feature type="domain" description="IRG-type G" evidence="7">
    <location>
        <begin position="125"/>
        <end position="159"/>
    </location>
</feature>
<comment type="similarity">
    <text evidence="1">Belongs to the TRAFAC class dynamin-like GTPase superfamily. IRG family.</text>
</comment>
<evidence type="ECO:0000256" key="5">
    <source>
        <dbReference type="SAM" id="MobiDB-lite"/>
    </source>
</evidence>
<dbReference type="Pfam" id="PF05049">
    <property type="entry name" value="IIGP"/>
    <property type="match status" value="1"/>
</dbReference>
<proteinExistence type="inferred from homology"/>
<reference evidence="8" key="1">
    <citation type="submission" date="2022-11" db="EMBL/GenBank/DDBJ databases">
        <title>Centuries of genome instability and evolution in soft-shell clam transmissible cancer (bioRxiv).</title>
        <authorList>
            <person name="Hart S.F.M."/>
            <person name="Yonemitsu M.A."/>
            <person name="Giersch R.M."/>
            <person name="Beal B.F."/>
            <person name="Arriagada G."/>
            <person name="Davis B.W."/>
            <person name="Ostrander E.A."/>
            <person name="Goff S.P."/>
            <person name="Metzger M.J."/>
        </authorList>
    </citation>
    <scope>NUCLEOTIDE SEQUENCE</scope>
    <source>
        <strain evidence="8">MELC-2E11</strain>
        <tissue evidence="8">Siphon/mantle</tissue>
    </source>
</reference>
<dbReference type="InterPro" id="IPR007743">
    <property type="entry name" value="Immunity-related_GTPase-like"/>
</dbReference>
<keyword evidence="6" id="KW-0812">Transmembrane</keyword>
<keyword evidence="3" id="KW-0378">Hydrolase</keyword>
<evidence type="ECO:0000256" key="3">
    <source>
        <dbReference type="ARBA" id="ARBA00022801"/>
    </source>
</evidence>
<keyword evidence="2" id="KW-0547">Nucleotide-binding</keyword>
<evidence type="ECO:0000256" key="4">
    <source>
        <dbReference type="ARBA" id="ARBA00023134"/>
    </source>
</evidence>